<organism evidence="7 8">
    <name type="scientific">Diploscapter pachys</name>
    <dbReference type="NCBI Taxonomy" id="2018661"/>
    <lineage>
        <taxon>Eukaryota</taxon>
        <taxon>Metazoa</taxon>
        <taxon>Ecdysozoa</taxon>
        <taxon>Nematoda</taxon>
        <taxon>Chromadorea</taxon>
        <taxon>Rhabditida</taxon>
        <taxon>Rhabditina</taxon>
        <taxon>Rhabditomorpha</taxon>
        <taxon>Rhabditoidea</taxon>
        <taxon>Rhabditidae</taxon>
        <taxon>Diploscapter</taxon>
    </lineage>
</organism>
<keyword evidence="8" id="KW-1185">Reference proteome</keyword>
<feature type="compositionally biased region" description="Polar residues" evidence="4">
    <location>
        <begin position="512"/>
        <end position="522"/>
    </location>
</feature>
<keyword evidence="3" id="KW-0106">Calcium</keyword>
<dbReference type="Pfam" id="PF13202">
    <property type="entry name" value="EF-hand_5"/>
    <property type="match status" value="2"/>
</dbReference>
<dbReference type="GO" id="GO:0005509">
    <property type="term" value="F:calcium ion binding"/>
    <property type="evidence" value="ECO:0007669"/>
    <property type="project" value="InterPro"/>
</dbReference>
<feature type="region of interest" description="Disordered" evidence="4">
    <location>
        <begin position="625"/>
        <end position="656"/>
    </location>
</feature>
<feature type="domain" description="EF-hand" evidence="6">
    <location>
        <begin position="265"/>
        <end position="300"/>
    </location>
</feature>
<feature type="region of interest" description="Disordered" evidence="4">
    <location>
        <begin position="503"/>
        <end position="525"/>
    </location>
</feature>
<evidence type="ECO:0000256" key="3">
    <source>
        <dbReference type="ARBA" id="ARBA00022837"/>
    </source>
</evidence>
<keyword evidence="2" id="KW-0677">Repeat</keyword>
<feature type="region of interest" description="Disordered" evidence="4">
    <location>
        <begin position="755"/>
        <end position="777"/>
    </location>
</feature>
<proteinExistence type="predicted"/>
<gene>
    <name evidence="7" type="ORF">WR25_17764</name>
</gene>
<dbReference type="InterPro" id="IPR018247">
    <property type="entry name" value="EF_Hand_1_Ca_BS"/>
</dbReference>
<dbReference type="EMBL" id="LIAE01006533">
    <property type="protein sequence ID" value="PAV88154.1"/>
    <property type="molecule type" value="Genomic_DNA"/>
</dbReference>
<feature type="domain" description="EF-hand" evidence="6">
    <location>
        <begin position="90"/>
        <end position="125"/>
    </location>
</feature>
<sequence length="777" mass="86650">MRQLFDSLKFILLVFCANANVVEKRNIQTPHAVLPPVPEVTPPHPNNPVTHPRPRPPSFLPPVEKSVDLNSDSKLSLSEIQYAAFVHHGLSGTVVERMFNEADKDHNDYLDSLEFDSLRVKILERAENAALRYLKNVDTDGDKLLSLAEAQKYMLKEYGIGSRDVERIWLLVVPDTKIKMDAAQFSKLRRRIRGMTIRLARQMMKTVDLNGDGHIAIDEAQAIAFEQEGIGAGDIAQMLMSVDDNNDGELNAPEFADFERIVRARAVETSQKALKVVDSDNSGTLTMDEAKKIAFEHYGFDEKILGPFFGQADENEDGQLDCVEFAGFRSVIRAKAVSLAIEVLKQIDYDNDGFINLEEAADKTKREDDMDPTETSMLFNIADQNKSGKLDKVELADFLRLVRLSAIKFATDHLKDFDADKNSVVSLEELATLIEAKYNVPLKITKIYFDKVDVDKNGDLGPGEIVDFRHEIRNYVAERNAQEKVTSSEEEIFSTSRSTQISSTSTIARVHPTTSAPTTSKVAPTKTHLNGVPIYRTNNIQNAAPQLVDARLSLSNANSTMASTQRTQFPTLAPDTFFLGTSKYPKKVEVKPSLKESEVSTVVLHKSPLTSEEFDKLPFIKGPGKPLNTTIKVQPVPKAKDPNKQPKKGLPSSASAETTLTLEKIIPSKVMKAGNSPNSPDVVEYEYIEVEVDENGNELSRKLDHKKRKLVDAQKKELGIPAEEEVVYLDHDHSNSSTILPMEYETVIEYVDETESAKNANSTKSKSHLKVKRSSFS</sequence>
<feature type="region of interest" description="Disordered" evidence="4">
    <location>
        <begin position="33"/>
        <end position="64"/>
    </location>
</feature>
<dbReference type="Gene3D" id="1.10.238.10">
    <property type="entry name" value="EF-hand"/>
    <property type="match status" value="5"/>
</dbReference>
<keyword evidence="5" id="KW-0732">Signal</keyword>
<dbReference type="CDD" id="cd00051">
    <property type="entry name" value="EFh"/>
    <property type="match status" value="1"/>
</dbReference>
<reference evidence="7 8" key="1">
    <citation type="journal article" date="2017" name="Curr. Biol.">
        <title>Genome architecture and evolution of a unichromosomal asexual nematode.</title>
        <authorList>
            <person name="Fradin H."/>
            <person name="Zegar C."/>
            <person name="Gutwein M."/>
            <person name="Lucas J."/>
            <person name="Kovtun M."/>
            <person name="Corcoran D."/>
            <person name="Baugh L.R."/>
            <person name="Kiontke K."/>
            <person name="Gunsalus K."/>
            <person name="Fitch D.H."/>
            <person name="Piano F."/>
        </authorList>
    </citation>
    <scope>NUCLEOTIDE SEQUENCE [LARGE SCALE GENOMIC DNA]</scope>
    <source>
        <strain evidence="7">PF1309</strain>
    </source>
</reference>
<name>A0A2A2LPL1_9BILA</name>
<feature type="domain" description="EF-hand" evidence="6">
    <location>
        <begin position="378"/>
        <end position="405"/>
    </location>
</feature>
<dbReference type="AlphaFoldDB" id="A0A2A2LPL1"/>
<evidence type="ECO:0000313" key="7">
    <source>
        <dbReference type="EMBL" id="PAV88154.1"/>
    </source>
</evidence>
<dbReference type="PANTHER" id="PTHR10827:SF98">
    <property type="entry name" value="45 KDA CALCIUM-BINDING PROTEIN"/>
    <property type="match status" value="1"/>
</dbReference>
<dbReference type="GO" id="GO:0017156">
    <property type="term" value="P:calcium-ion regulated exocytosis"/>
    <property type="evidence" value="ECO:0007669"/>
    <property type="project" value="TreeGrafter"/>
</dbReference>
<dbReference type="OrthoDB" id="26525at2759"/>
<comment type="caution">
    <text evidence="7">The sequence shown here is derived from an EMBL/GenBank/DDBJ whole genome shotgun (WGS) entry which is preliminary data.</text>
</comment>
<dbReference type="PANTHER" id="PTHR10827">
    <property type="entry name" value="RETICULOCALBIN"/>
    <property type="match status" value="1"/>
</dbReference>
<dbReference type="InterPro" id="IPR011992">
    <property type="entry name" value="EF-hand-dom_pair"/>
</dbReference>
<accession>A0A2A2LPL1</accession>
<feature type="signal peptide" evidence="5">
    <location>
        <begin position="1"/>
        <end position="19"/>
    </location>
</feature>
<feature type="compositionally biased region" description="Basic residues" evidence="4">
    <location>
        <begin position="765"/>
        <end position="777"/>
    </location>
</feature>
<dbReference type="STRING" id="2018661.A0A2A2LPL1"/>
<dbReference type="GO" id="GO:0005783">
    <property type="term" value="C:endoplasmic reticulum"/>
    <property type="evidence" value="ECO:0007669"/>
    <property type="project" value="TreeGrafter"/>
</dbReference>
<evidence type="ECO:0000256" key="4">
    <source>
        <dbReference type="SAM" id="MobiDB-lite"/>
    </source>
</evidence>
<dbReference type="SUPFAM" id="SSF47473">
    <property type="entry name" value="EF-hand"/>
    <property type="match status" value="3"/>
</dbReference>
<dbReference type="SMART" id="SM00054">
    <property type="entry name" value="EFh"/>
    <property type="match status" value="9"/>
</dbReference>
<evidence type="ECO:0000256" key="5">
    <source>
        <dbReference type="SAM" id="SignalP"/>
    </source>
</evidence>
<keyword evidence="1" id="KW-0479">Metal-binding</keyword>
<dbReference type="Proteomes" id="UP000218231">
    <property type="component" value="Unassembled WGS sequence"/>
</dbReference>
<evidence type="ECO:0000256" key="2">
    <source>
        <dbReference type="ARBA" id="ARBA00022737"/>
    </source>
</evidence>
<evidence type="ECO:0000259" key="6">
    <source>
        <dbReference type="PROSITE" id="PS50222"/>
    </source>
</evidence>
<protein>
    <recommendedName>
        <fullName evidence="6">EF-hand domain-containing protein</fullName>
    </recommendedName>
</protein>
<dbReference type="InterPro" id="IPR002048">
    <property type="entry name" value="EF_hand_dom"/>
</dbReference>
<feature type="compositionally biased region" description="Pro residues" evidence="4">
    <location>
        <begin position="33"/>
        <end position="46"/>
    </location>
</feature>
<evidence type="ECO:0000313" key="8">
    <source>
        <dbReference type="Proteomes" id="UP000218231"/>
    </source>
</evidence>
<feature type="chain" id="PRO_5012833021" description="EF-hand domain-containing protein" evidence="5">
    <location>
        <begin position="20"/>
        <end position="777"/>
    </location>
</feature>
<dbReference type="PROSITE" id="PS50222">
    <property type="entry name" value="EF_HAND_2"/>
    <property type="match status" value="3"/>
</dbReference>
<evidence type="ECO:0000256" key="1">
    <source>
        <dbReference type="ARBA" id="ARBA00022723"/>
    </source>
</evidence>
<dbReference type="PROSITE" id="PS00018">
    <property type="entry name" value="EF_HAND_1"/>
    <property type="match status" value="3"/>
</dbReference>